<dbReference type="EC" id="2.7.7.49" evidence="2"/>
<dbReference type="InterPro" id="IPR013597">
    <property type="entry name" value="Mat_intron_G2"/>
</dbReference>
<proteinExistence type="predicted"/>
<dbReference type="InterPro" id="IPR000477">
    <property type="entry name" value="RT_dom"/>
</dbReference>
<dbReference type="Proteomes" id="UP000460435">
    <property type="component" value="Unassembled WGS sequence"/>
</dbReference>
<organism evidence="2 3">
    <name type="scientific">Phytoactinopolyspora mesophila</name>
    <dbReference type="NCBI Taxonomy" id="2650750"/>
    <lineage>
        <taxon>Bacteria</taxon>
        <taxon>Bacillati</taxon>
        <taxon>Actinomycetota</taxon>
        <taxon>Actinomycetes</taxon>
        <taxon>Jiangellales</taxon>
        <taxon>Jiangellaceae</taxon>
        <taxon>Phytoactinopolyspora</taxon>
    </lineage>
</organism>
<dbReference type="NCBIfam" id="TIGR04416">
    <property type="entry name" value="group_II_RT_mat"/>
    <property type="match status" value="1"/>
</dbReference>
<reference evidence="2 3" key="1">
    <citation type="submission" date="2019-11" db="EMBL/GenBank/DDBJ databases">
        <authorList>
            <person name="Li X.-J."/>
            <person name="Feng X.-M."/>
        </authorList>
    </citation>
    <scope>NUCLEOTIDE SEQUENCE [LARGE SCALE GENOMIC DNA]</scope>
    <source>
        <strain evidence="2 3">XMNu-373</strain>
    </source>
</reference>
<keyword evidence="2" id="KW-0548">Nucleotidyltransferase</keyword>
<feature type="domain" description="Reverse transcriptase" evidence="1">
    <location>
        <begin position="147"/>
        <end position="397"/>
    </location>
</feature>
<dbReference type="GO" id="GO:0003964">
    <property type="term" value="F:RNA-directed DNA polymerase activity"/>
    <property type="evidence" value="ECO:0007669"/>
    <property type="project" value="UniProtKB-KW"/>
</dbReference>
<keyword evidence="3" id="KW-1185">Reference proteome</keyword>
<sequence length="535" mass="60661">MGRPWACRRACVSGAGGIGWVRRPPTGVRAGGAAVVLRVRESRTHREGRQRGWIGGAARVQDASVNSDARTFTDRVARTQAKYHRWANTDRETRFGDLFNLVCHPDYLLVAWEHVAQNKGARTSGIDGVTVRQIAESGQVGVFLTGIAASLKDGTYRPAPVKRRLIPKPGGKSRPLGIPTVTDRVVQQSLKMVMEPIFEADFLPVSYGFRPMRRAHDAIAEIHFYATRGYRWVLDADIEGCFDNIDHQVVLDRVRQRIADKKVIALVRAFLKSGVITELGESRGTYAGTPQGGIISPLLANIALSVLDEAIMAPWQPGGEQATQWGRRKRRLSGLANWRIVRYADDFVIMTNGSRDDVERLQEQVTGVLTGLGLRLAPSKTRIAHLSEGVDFLGFTLKWRKTRGGGKWYYATMISDKSFRTIKQTLRNLTPRRSPRPLADVIKEVNAALRGWTYYFRHALAGRRFSFLRYMLWNRIVSWQRELHRWNWTQVKRWLRRPDGSWRTITAAGIALFDPCKVRIEPYWYRGTRAIPSPY</sequence>
<dbReference type="InterPro" id="IPR030931">
    <property type="entry name" value="Group_II_RT_mat"/>
</dbReference>
<dbReference type="PANTHER" id="PTHR34047">
    <property type="entry name" value="NUCLEAR INTRON MATURASE 1, MITOCHONDRIAL-RELATED"/>
    <property type="match status" value="1"/>
</dbReference>
<protein>
    <submittedName>
        <fullName evidence="2">Group II intron reverse transcriptase/maturase</fullName>
        <ecNumber evidence="2">2.7.7.49</ecNumber>
    </submittedName>
</protein>
<keyword evidence="2" id="KW-0695">RNA-directed DNA polymerase</keyword>
<keyword evidence="2" id="KW-0808">Transferase</keyword>
<dbReference type="Pfam" id="PF08388">
    <property type="entry name" value="GIIM"/>
    <property type="match status" value="1"/>
</dbReference>
<evidence type="ECO:0000259" key="1">
    <source>
        <dbReference type="PROSITE" id="PS50878"/>
    </source>
</evidence>
<evidence type="ECO:0000313" key="2">
    <source>
        <dbReference type="EMBL" id="NDL56663.1"/>
    </source>
</evidence>
<dbReference type="CDD" id="cd01651">
    <property type="entry name" value="RT_G2_intron"/>
    <property type="match status" value="1"/>
</dbReference>
<name>A0A7K3M044_9ACTN</name>
<dbReference type="AlphaFoldDB" id="A0A7K3M044"/>
<dbReference type="PROSITE" id="PS50878">
    <property type="entry name" value="RT_POL"/>
    <property type="match status" value="1"/>
</dbReference>
<gene>
    <name evidence="2" type="primary">ltrA</name>
    <name evidence="2" type="ORF">F7O44_06220</name>
</gene>
<dbReference type="Pfam" id="PF00078">
    <property type="entry name" value="RVT_1"/>
    <property type="match status" value="1"/>
</dbReference>
<dbReference type="InterPro" id="IPR043502">
    <property type="entry name" value="DNA/RNA_pol_sf"/>
</dbReference>
<dbReference type="InterPro" id="IPR051083">
    <property type="entry name" value="GrpII_Intron_Splice-Mob/Def"/>
</dbReference>
<dbReference type="PANTHER" id="PTHR34047:SF8">
    <property type="entry name" value="PROTEIN YKFC"/>
    <property type="match status" value="1"/>
</dbReference>
<evidence type="ECO:0000313" key="3">
    <source>
        <dbReference type="Proteomes" id="UP000460435"/>
    </source>
</evidence>
<comment type="caution">
    <text evidence="2">The sequence shown here is derived from an EMBL/GenBank/DDBJ whole genome shotgun (WGS) entry which is preliminary data.</text>
</comment>
<dbReference type="SUPFAM" id="SSF56672">
    <property type="entry name" value="DNA/RNA polymerases"/>
    <property type="match status" value="1"/>
</dbReference>
<dbReference type="EMBL" id="WLZY01000001">
    <property type="protein sequence ID" value="NDL56663.1"/>
    <property type="molecule type" value="Genomic_DNA"/>
</dbReference>
<accession>A0A7K3M044</accession>